<name>A0A3A5H3E5_9ACTN</name>
<dbReference type="Gene3D" id="3.40.50.1820">
    <property type="entry name" value="alpha/beta hydrolase"/>
    <property type="match status" value="1"/>
</dbReference>
<dbReference type="PANTHER" id="PTHR43433:SF5">
    <property type="entry name" value="AB HYDROLASE-1 DOMAIN-CONTAINING PROTEIN"/>
    <property type="match status" value="1"/>
</dbReference>
<keyword evidence="2" id="KW-0378">Hydrolase</keyword>
<evidence type="ECO:0000259" key="1">
    <source>
        <dbReference type="Pfam" id="PF00561"/>
    </source>
</evidence>
<feature type="domain" description="AB hydrolase-1" evidence="1">
    <location>
        <begin position="33"/>
        <end position="161"/>
    </location>
</feature>
<dbReference type="InterPro" id="IPR029058">
    <property type="entry name" value="AB_hydrolase_fold"/>
</dbReference>
<evidence type="ECO:0000313" key="3">
    <source>
        <dbReference type="Proteomes" id="UP000276542"/>
    </source>
</evidence>
<evidence type="ECO:0000313" key="2">
    <source>
        <dbReference type="EMBL" id="RJS45293.1"/>
    </source>
</evidence>
<comment type="caution">
    <text evidence="2">The sequence shown here is derived from an EMBL/GenBank/DDBJ whole genome shotgun (WGS) entry which is preliminary data.</text>
</comment>
<dbReference type="InterPro" id="IPR050471">
    <property type="entry name" value="AB_hydrolase"/>
</dbReference>
<dbReference type="Proteomes" id="UP000276542">
    <property type="component" value="Unassembled WGS sequence"/>
</dbReference>
<dbReference type="RefSeq" id="WP_120059194.1">
    <property type="nucleotide sequence ID" value="NZ_QYRP01000002.1"/>
</dbReference>
<dbReference type="OrthoDB" id="8957634at2"/>
<proteinExistence type="predicted"/>
<reference evidence="3" key="1">
    <citation type="submission" date="2018-09" db="EMBL/GenBank/DDBJ databases">
        <authorList>
            <person name="Zhu H."/>
        </authorList>
    </citation>
    <scope>NUCLEOTIDE SEQUENCE [LARGE SCALE GENOMIC DNA]</scope>
    <source>
        <strain evidence="3">K1W22B-1</strain>
    </source>
</reference>
<gene>
    <name evidence="2" type="ORF">D4739_03045</name>
</gene>
<keyword evidence="3" id="KW-1185">Reference proteome</keyword>
<dbReference type="InterPro" id="IPR000073">
    <property type="entry name" value="AB_hydrolase_1"/>
</dbReference>
<sequence>MTELPSGRIPPAQIQFAQAADGPLAYVRRGEGPPLLLVMGVAGHHRMWSEEFLAALAEQFDVVAFDNRGIGESFLAASGFTLDDLAADAVAVMDHVGWDSAHVVGISMGGAIAQLVALDHPARVRTLTLGCTWAEGSDAWAPGVGKLAEAATSGDVATAARLMFEANVSPGFAAESGHFKEFTEIAGSVKVPGPVVLMQMNAAIAHDTTSRLGLLERPTLVVHGTADDVIKHEAGERLAAAIPGATLDLWDGVGHLFFWEQPQRAADAIAAHALG</sequence>
<dbReference type="PANTHER" id="PTHR43433">
    <property type="entry name" value="HYDROLASE, ALPHA/BETA FOLD FAMILY PROTEIN"/>
    <property type="match status" value="1"/>
</dbReference>
<protein>
    <submittedName>
        <fullName evidence="2">Alpha/beta hydrolase</fullName>
    </submittedName>
</protein>
<organism evidence="2 3">
    <name type="scientific">Nocardioides cavernaquae</name>
    <dbReference type="NCBI Taxonomy" id="2321396"/>
    <lineage>
        <taxon>Bacteria</taxon>
        <taxon>Bacillati</taxon>
        <taxon>Actinomycetota</taxon>
        <taxon>Actinomycetes</taxon>
        <taxon>Propionibacteriales</taxon>
        <taxon>Nocardioidaceae</taxon>
        <taxon>Nocardioides</taxon>
    </lineage>
</organism>
<dbReference type="PRINTS" id="PR00111">
    <property type="entry name" value="ABHYDROLASE"/>
</dbReference>
<dbReference type="AlphaFoldDB" id="A0A3A5H3E5"/>
<dbReference type="EMBL" id="QYRP01000002">
    <property type="protein sequence ID" value="RJS45293.1"/>
    <property type="molecule type" value="Genomic_DNA"/>
</dbReference>
<dbReference type="SUPFAM" id="SSF53474">
    <property type="entry name" value="alpha/beta-Hydrolases"/>
    <property type="match status" value="1"/>
</dbReference>
<dbReference type="GO" id="GO:0016787">
    <property type="term" value="F:hydrolase activity"/>
    <property type="evidence" value="ECO:0007669"/>
    <property type="project" value="UniProtKB-KW"/>
</dbReference>
<dbReference type="Pfam" id="PF00561">
    <property type="entry name" value="Abhydrolase_1"/>
    <property type="match status" value="1"/>
</dbReference>
<accession>A0A3A5H3E5</accession>